<comment type="similarity">
    <text evidence="2 9">Belongs to the outer membrane factor (OMF) (TC 1.B.17) family.</text>
</comment>
<name>A0A2T4I4B5_9SPHN</name>
<dbReference type="Gene3D" id="2.20.200.10">
    <property type="entry name" value="Outer membrane efflux proteins (OEP)"/>
    <property type="match status" value="1"/>
</dbReference>
<evidence type="ECO:0000313" key="11">
    <source>
        <dbReference type="Proteomes" id="UP000241206"/>
    </source>
</evidence>
<evidence type="ECO:0000313" key="10">
    <source>
        <dbReference type="EMBL" id="PTD24250.1"/>
    </source>
</evidence>
<evidence type="ECO:0000256" key="3">
    <source>
        <dbReference type="ARBA" id="ARBA00022452"/>
    </source>
</evidence>
<keyword evidence="11" id="KW-1185">Reference proteome</keyword>
<dbReference type="InterPro" id="IPR003423">
    <property type="entry name" value="OMP_efflux"/>
</dbReference>
<dbReference type="Gene3D" id="1.20.1600.10">
    <property type="entry name" value="Outer membrane efflux proteins (OEP)"/>
    <property type="match status" value="1"/>
</dbReference>
<dbReference type="NCBIfam" id="TIGR01845">
    <property type="entry name" value="outer_NodT"/>
    <property type="match status" value="1"/>
</dbReference>
<reference evidence="10 11" key="1">
    <citation type="submission" date="2017-11" db="EMBL/GenBank/DDBJ databases">
        <title>Sphingomonas oleivorans sp. nov., isolated from oil-contaminated soil.</title>
        <authorList>
            <person name="Wang L."/>
            <person name="Chen L."/>
        </authorList>
    </citation>
    <scope>NUCLEOTIDE SEQUENCE [LARGE SCALE GENOMIC DNA]</scope>
    <source>
        <strain evidence="10 11">K101</strain>
    </source>
</reference>
<dbReference type="PROSITE" id="PS51257">
    <property type="entry name" value="PROKAR_LIPOPROTEIN"/>
    <property type="match status" value="1"/>
</dbReference>
<keyword evidence="7 9" id="KW-0564">Palmitate</keyword>
<keyword evidence="3 9" id="KW-1134">Transmembrane beta strand</keyword>
<dbReference type="InterPro" id="IPR010131">
    <property type="entry name" value="MdtP/NodT-like"/>
</dbReference>
<comment type="subcellular location">
    <subcellularLocation>
        <location evidence="9">Cell membrane</location>
        <topology evidence="9">Lipid-anchor</topology>
    </subcellularLocation>
    <subcellularLocation>
        <location evidence="1">Membrane</location>
    </subcellularLocation>
</comment>
<comment type="caution">
    <text evidence="10">The sequence shown here is derived from an EMBL/GenBank/DDBJ whole genome shotgun (WGS) entry which is preliminary data.</text>
</comment>
<dbReference type="GO" id="GO:0015562">
    <property type="term" value="F:efflux transmembrane transporter activity"/>
    <property type="evidence" value="ECO:0007669"/>
    <property type="project" value="InterPro"/>
</dbReference>
<protein>
    <submittedName>
        <fullName evidence="10">Multidrug transporter</fullName>
    </submittedName>
</protein>
<sequence>MSLIRLLPACAVPLLGGTALLAACAPVPDLGAAPRPLAAGSIVATQSFAAGETAWPQAGWWQAYGDAQLSALIDEGLKGAPDLAAAAARLRKADALAQQAGAALLPSLDASASGGWAKQSYNNGIPPAFVPRGWQDNGRAALDLGLDLDLWGRNRAALRAATSDAAAARIELEEARLVLSTNIAAAYADLARLFAERDVQQSALRVRSETLALVANRVATGLDTQAELKQAEAAVPAARADVAATDEAIALTRNRLAALIGAGPDRGLAIERPATPALGGRGLPPGVTTDLIGRRPDVAAARARVEAAAARIKVARADFYPAINLSAMIGLQSLGIDNLVKSGSSIGSVGPAISLPIFHGGELAGRYKGARADYDQAVASYDGSVVEAYHQVADAVTSQRSLAVRLDETRRALASSEQAYAVARQRYEGGLSTFLDVLSAEDAVLLNRRIVADLEARAFTLDVALVRALGGGFATNDIIAKENDDG</sequence>
<dbReference type="AlphaFoldDB" id="A0A2T4I4B5"/>
<evidence type="ECO:0000256" key="8">
    <source>
        <dbReference type="ARBA" id="ARBA00023288"/>
    </source>
</evidence>
<evidence type="ECO:0000256" key="1">
    <source>
        <dbReference type="ARBA" id="ARBA00004370"/>
    </source>
</evidence>
<keyword evidence="4 9" id="KW-0812">Transmembrane</keyword>
<evidence type="ECO:0000256" key="4">
    <source>
        <dbReference type="ARBA" id="ARBA00022692"/>
    </source>
</evidence>
<proteinExistence type="inferred from homology"/>
<dbReference type="SUPFAM" id="SSF56954">
    <property type="entry name" value="Outer membrane efflux proteins (OEP)"/>
    <property type="match status" value="1"/>
</dbReference>
<dbReference type="GO" id="GO:0005886">
    <property type="term" value="C:plasma membrane"/>
    <property type="evidence" value="ECO:0007669"/>
    <property type="project" value="UniProtKB-SubCell"/>
</dbReference>
<evidence type="ECO:0000256" key="2">
    <source>
        <dbReference type="ARBA" id="ARBA00007613"/>
    </source>
</evidence>
<dbReference type="EMBL" id="PHHF01000035">
    <property type="protein sequence ID" value="PTD24250.1"/>
    <property type="molecule type" value="Genomic_DNA"/>
</dbReference>
<organism evidence="10 11">
    <name type="scientific">Edaphosphingomonas fennica</name>
    <dbReference type="NCBI Taxonomy" id="114404"/>
    <lineage>
        <taxon>Bacteria</taxon>
        <taxon>Pseudomonadati</taxon>
        <taxon>Pseudomonadota</taxon>
        <taxon>Alphaproteobacteria</taxon>
        <taxon>Sphingomonadales</taxon>
        <taxon>Rhizorhabdaceae</taxon>
        <taxon>Edaphosphingomonas</taxon>
    </lineage>
</organism>
<dbReference type="PANTHER" id="PTHR30203:SF20">
    <property type="entry name" value="MULTIDRUG RESISTANCE OUTER MEMBRANE PROTEIN MDTP-RELATED"/>
    <property type="match status" value="1"/>
</dbReference>
<dbReference type="Proteomes" id="UP000241206">
    <property type="component" value="Unassembled WGS sequence"/>
</dbReference>
<dbReference type="RefSeq" id="WP_107394632.1">
    <property type="nucleotide sequence ID" value="NZ_PHHF01000035.1"/>
</dbReference>
<evidence type="ECO:0000256" key="5">
    <source>
        <dbReference type="ARBA" id="ARBA00022729"/>
    </source>
</evidence>
<dbReference type="PANTHER" id="PTHR30203">
    <property type="entry name" value="OUTER MEMBRANE CATION EFFLUX PROTEIN"/>
    <property type="match status" value="1"/>
</dbReference>
<feature type="chain" id="PRO_5015371129" evidence="9">
    <location>
        <begin position="23"/>
        <end position="486"/>
    </location>
</feature>
<evidence type="ECO:0000256" key="9">
    <source>
        <dbReference type="RuleBase" id="RU362097"/>
    </source>
</evidence>
<feature type="signal peptide" evidence="9">
    <location>
        <begin position="1"/>
        <end position="22"/>
    </location>
</feature>
<keyword evidence="6 9" id="KW-0472">Membrane</keyword>
<evidence type="ECO:0000256" key="6">
    <source>
        <dbReference type="ARBA" id="ARBA00023136"/>
    </source>
</evidence>
<evidence type="ECO:0000256" key="7">
    <source>
        <dbReference type="ARBA" id="ARBA00023139"/>
    </source>
</evidence>
<keyword evidence="5 9" id="KW-0732">Signal</keyword>
<dbReference type="Pfam" id="PF02321">
    <property type="entry name" value="OEP"/>
    <property type="match status" value="2"/>
</dbReference>
<keyword evidence="8 9" id="KW-0449">Lipoprotein</keyword>
<accession>A0A2T4I4B5</accession>
<gene>
    <name evidence="10" type="ORF">CV103_08475</name>
</gene>